<feature type="domain" description="Methyl-accepting transducer" evidence="7">
    <location>
        <begin position="476"/>
        <end position="705"/>
    </location>
</feature>
<evidence type="ECO:0000313" key="10">
    <source>
        <dbReference type="Proteomes" id="UP000196708"/>
    </source>
</evidence>
<comment type="similarity">
    <text evidence="4">Belongs to the methyl-accepting chemotaxis (MCP) protein family.</text>
</comment>
<dbReference type="PRINTS" id="PR00260">
    <property type="entry name" value="CHEMTRNSDUCR"/>
</dbReference>
<keyword evidence="2" id="KW-0145">Chemotaxis</keyword>
<evidence type="ECO:0000313" key="9">
    <source>
        <dbReference type="EMBL" id="ASA54304.1"/>
    </source>
</evidence>
<dbReference type="SMART" id="SM00283">
    <property type="entry name" value="MA"/>
    <property type="match status" value="1"/>
</dbReference>
<dbReference type="SUPFAM" id="SSF58104">
    <property type="entry name" value="Methyl-accepting chemotaxis protein (MCP) signaling domain"/>
    <property type="match status" value="1"/>
</dbReference>
<dbReference type="GO" id="GO:0006935">
    <property type="term" value="P:chemotaxis"/>
    <property type="evidence" value="ECO:0007669"/>
    <property type="project" value="UniProtKB-KW"/>
</dbReference>
<feature type="domain" description="HAMP" evidence="8">
    <location>
        <begin position="380"/>
        <end position="432"/>
    </location>
</feature>
<dbReference type="InterPro" id="IPR004089">
    <property type="entry name" value="MCPsignal_dom"/>
</dbReference>
<keyword evidence="6" id="KW-1133">Transmembrane helix</keyword>
<dbReference type="FunFam" id="1.10.287.950:FF:000001">
    <property type="entry name" value="Methyl-accepting chemotaxis sensory transducer"/>
    <property type="match status" value="1"/>
</dbReference>
<dbReference type="CDD" id="cd06225">
    <property type="entry name" value="HAMP"/>
    <property type="match status" value="1"/>
</dbReference>
<dbReference type="RefSeq" id="WP_088132847.1">
    <property type="nucleotide sequence ID" value="NZ_CP018835.1"/>
</dbReference>
<feature type="transmembrane region" description="Helical" evidence="6">
    <location>
        <begin position="12"/>
        <end position="31"/>
    </location>
</feature>
<evidence type="ECO:0000256" key="1">
    <source>
        <dbReference type="ARBA" id="ARBA00004370"/>
    </source>
</evidence>
<evidence type="ECO:0000259" key="7">
    <source>
        <dbReference type="PROSITE" id="PS50111"/>
    </source>
</evidence>
<dbReference type="Gene3D" id="6.10.340.10">
    <property type="match status" value="1"/>
</dbReference>
<evidence type="ECO:0000256" key="3">
    <source>
        <dbReference type="ARBA" id="ARBA00023224"/>
    </source>
</evidence>
<comment type="subcellular location">
    <subcellularLocation>
        <location evidence="1">Membrane</location>
    </subcellularLocation>
</comment>
<keyword evidence="6" id="KW-0812">Transmembrane</keyword>
<dbReference type="PROSITE" id="PS50885">
    <property type="entry name" value="HAMP"/>
    <property type="match status" value="1"/>
</dbReference>
<evidence type="ECO:0000256" key="5">
    <source>
        <dbReference type="PROSITE-ProRule" id="PRU00284"/>
    </source>
</evidence>
<dbReference type="Proteomes" id="UP000196708">
    <property type="component" value="Chromosome 1"/>
</dbReference>
<dbReference type="KEGG" id="vga:BSQ33_00240"/>
<dbReference type="Gene3D" id="3.30.450.20">
    <property type="entry name" value="PAS domain"/>
    <property type="match status" value="1"/>
</dbReference>
<keyword evidence="6" id="KW-0472">Membrane</keyword>
<dbReference type="PANTHER" id="PTHR43531">
    <property type="entry name" value="PROTEIN ICFG"/>
    <property type="match status" value="1"/>
</dbReference>
<evidence type="ECO:0000256" key="4">
    <source>
        <dbReference type="ARBA" id="ARBA00029447"/>
    </source>
</evidence>
<dbReference type="GO" id="GO:0004888">
    <property type="term" value="F:transmembrane signaling receptor activity"/>
    <property type="evidence" value="ECO:0007669"/>
    <property type="project" value="InterPro"/>
</dbReference>
<sequence length="722" mass="78167">MTFKSIQTKIALTAGICLFITSGILVGYGVYSASTTQQLVSQQVSTIVKTITISELEATASKYAQSISRRLEKGLNAARTLAETASASKAYEESNRTILLNRQSFNDMLLAVLKNNPDLNGTYSCWAPNAFDNQDYLNASSLNGNNEETGRYTPYWTRDQSGKIEVQPLVEYDSTEPHPNGVIKGAWYQVPEKTLHETVTAPLPYVVQGKNVWLATLSAPVIVNGEFKGVVGTDYNLDFVQQLSQQISSKLYDGHSQISILTDSGLVIADSQKPEFIGKSIDGLFGTKSTQVMDVIQQKQPFTHTNDQDNLIEVYVPISLGHSDVTWFILIRVAQGLVLENVHQLSQALADNNQENMTWQILIGLGITILAIGALFLMARTLTRPILAAVNMAQSIASGQFHSRLNYHSPDEVGQLSNALDNMADSLQKQVSVAEKISCGDLNLTVELASEQDQLGHALTQMVNDLNTLVSQINHRSGVITQNADTIAGLSQDLANGATNSASSVTEISATIAQITAQIKESSGHAEQASNLSQQSLQSAENGNELMAELRNAMQEIESSGNDINHIIQSIEEIAEQTNLLALNAAIEAARAGEQGRGFAVVADEVRQLAARSAKAVQQTASLIETSAQRTKRGIQLSEQTAAALDKIVQSISEVSTLVNEIAQAATEQATGAEQINSGIHQIDEVTHQNTTNSEQCAQSAQELTEQAEQLNGLIQQFKLRN</sequence>
<dbReference type="Pfam" id="PF00672">
    <property type="entry name" value="HAMP"/>
    <property type="match status" value="1"/>
</dbReference>
<dbReference type="CDD" id="cd11386">
    <property type="entry name" value="MCP_signal"/>
    <property type="match status" value="1"/>
</dbReference>
<dbReference type="OrthoDB" id="2489132at2"/>
<dbReference type="Gene3D" id="1.10.287.950">
    <property type="entry name" value="Methyl-accepting chemotaxis protein"/>
    <property type="match status" value="1"/>
</dbReference>
<dbReference type="Pfam" id="PF22673">
    <property type="entry name" value="MCP-like_PDC_1"/>
    <property type="match status" value="1"/>
</dbReference>
<dbReference type="EMBL" id="CP018835">
    <property type="protein sequence ID" value="ASA54304.1"/>
    <property type="molecule type" value="Genomic_DNA"/>
</dbReference>
<keyword evidence="3 5" id="KW-0807">Transducer</keyword>
<organism evidence="9 10">
    <name type="scientific">Vibrio gazogenes</name>
    <dbReference type="NCBI Taxonomy" id="687"/>
    <lineage>
        <taxon>Bacteria</taxon>
        <taxon>Pseudomonadati</taxon>
        <taxon>Pseudomonadota</taxon>
        <taxon>Gammaproteobacteria</taxon>
        <taxon>Vibrionales</taxon>
        <taxon>Vibrionaceae</taxon>
        <taxon>Vibrio</taxon>
    </lineage>
</organism>
<proteinExistence type="inferred from homology"/>
<evidence type="ECO:0000259" key="8">
    <source>
        <dbReference type="PROSITE" id="PS50885"/>
    </source>
</evidence>
<dbReference type="InterPro" id="IPR004090">
    <property type="entry name" value="Chemotax_Me-accpt_rcpt"/>
</dbReference>
<accession>A0A1Z2SAU9</accession>
<gene>
    <name evidence="9" type="ORF">BSQ33_00240</name>
</gene>
<feature type="transmembrane region" description="Helical" evidence="6">
    <location>
        <begin position="357"/>
        <end position="377"/>
    </location>
</feature>
<dbReference type="InterPro" id="IPR003660">
    <property type="entry name" value="HAMP_dom"/>
</dbReference>
<reference evidence="9 10" key="1">
    <citation type="submission" date="2016-12" db="EMBL/GenBank/DDBJ databases">
        <authorList>
            <person name="Song W.-J."/>
            <person name="Kurnit D.M."/>
        </authorList>
    </citation>
    <scope>NUCLEOTIDE SEQUENCE [LARGE SCALE GENOMIC DNA]</scope>
    <source>
        <strain evidence="9 10">ATCC 43942</strain>
    </source>
</reference>
<dbReference type="InterPro" id="IPR051310">
    <property type="entry name" value="MCP_chemotaxis"/>
</dbReference>
<name>A0A1Z2SAU9_VIBGA</name>
<dbReference type="PROSITE" id="PS50111">
    <property type="entry name" value="CHEMOTAXIS_TRANSDUC_2"/>
    <property type="match status" value="1"/>
</dbReference>
<protein>
    <submittedName>
        <fullName evidence="9">Chemotaxis protein</fullName>
    </submittedName>
</protein>
<dbReference type="AlphaFoldDB" id="A0A1Z2SAU9"/>
<dbReference type="PANTHER" id="PTHR43531:SF11">
    <property type="entry name" value="METHYL-ACCEPTING CHEMOTAXIS PROTEIN 3"/>
    <property type="match status" value="1"/>
</dbReference>
<dbReference type="CDD" id="cd12913">
    <property type="entry name" value="PDC1_MCP_like"/>
    <property type="match status" value="1"/>
</dbReference>
<dbReference type="GO" id="GO:0007165">
    <property type="term" value="P:signal transduction"/>
    <property type="evidence" value="ECO:0007669"/>
    <property type="project" value="UniProtKB-KW"/>
</dbReference>
<dbReference type="Pfam" id="PF00015">
    <property type="entry name" value="MCPsignal"/>
    <property type="match status" value="1"/>
</dbReference>
<dbReference type="GO" id="GO:0005886">
    <property type="term" value="C:plasma membrane"/>
    <property type="evidence" value="ECO:0007669"/>
    <property type="project" value="TreeGrafter"/>
</dbReference>
<evidence type="ECO:0000256" key="6">
    <source>
        <dbReference type="SAM" id="Phobius"/>
    </source>
</evidence>
<evidence type="ECO:0000256" key="2">
    <source>
        <dbReference type="ARBA" id="ARBA00022500"/>
    </source>
</evidence>
<dbReference type="SMART" id="SM00304">
    <property type="entry name" value="HAMP"/>
    <property type="match status" value="1"/>
</dbReference>